<dbReference type="GO" id="GO:0016020">
    <property type="term" value="C:membrane"/>
    <property type="evidence" value="ECO:0007669"/>
    <property type="project" value="TreeGrafter"/>
</dbReference>
<feature type="transmembrane region" description="Helical" evidence="7">
    <location>
        <begin position="266"/>
        <end position="287"/>
    </location>
</feature>
<feature type="transmembrane region" description="Helical" evidence="7">
    <location>
        <begin position="328"/>
        <end position="350"/>
    </location>
</feature>
<feature type="transmembrane region" description="Helical" evidence="7">
    <location>
        <begin position="241"/>
        <end position="259"/>
    </location>
</feature>
<feature type="transmembrane region" description="Helical" evidence="7">
    <location>
        <begin position="76"/>
        <end position="94"/>
    </location>
</feature>
<dbReference type="EMBL" id="RJJR01000008">
    <property type="protein sequence ID" value="RNI36222.1"/>
    <property type="molecule type" value="Genomic_DNA"/>
</dbReference>
<dbReference type="InterPro" id="IPR020846">
    <property type="entry name" value="MFS_dom"/>
</dbReference>
<keyword evidence="10" id="KW-1185">Reference proteome</keyword>
<dbReference type="Pfam" id="PF07690">
    <property type="entry name" value="MFS_1"/>
    <property type="match status" value="1"/>
</dbReference>
<organism evidence="9 10">
    <name type="scientific">Hanamia caeni</name>
    <dbReference type="NCBI Taxonomy" id="2294116"/>
    <lineage>
        <taxon>Bacteria</taxon>
        <taxon>Pseudomonadati</taxon>
        <taxon>Bacteroidota</taxon>
        <taxon>Chitinophagia</taxon>
        <taxon>Chitinophagales</taxon>
        <taxon>Chitinophagaceae</taxon>
        <taxon>Hanamia</taxon>
    </lineage>
</organism>
<keyword evidence="6 7" id="KW-0472">Membrane</keyword>
<evidence type="ECO:0000313" key="10">
    <source>
        <dbReference type="Proteomes" id="UP000267223"/>
    </source>
</evidence>
<keyword evidence="4 7" id="KW-0812">Transmembrane</keyword>
<dbReference type="OrthoDB" id="9783757at2"/>
<dbReference type="PROSITE" id="PS50850">
    <property type="entry name" value="MFS"/>
    <property type="match status" value="1"/>
</dbReference>
<evidence type="ECO:0000313" key="9">
    <source>
        <dbReference type="EMBL" id="RNI36222.1"/>
    </source>
</evidence>
<gene>
    <name evidence="9" type="ORF">EFY79_11105</name>
</gene>
<protein>
    <submittedName>
        <fullName evidence="9">MFS transporter</fullName>
    </submittedName>
</protein>
<comment type="caution">
    <text evidence="9">The sequence shown here is derived from an EMBL/GenBank/DDBJ whole genome shotgun (WGS) entry which is preliminary data.</text>
</comment>
<accession>A0A3M9NEJ9</accession>
<dbReference type="SUPFAM" id="SSF103473">
    <property type="entry name" value="MFS general substrate transporter"/>
    <property type="match status" value="1"/>
</dbReference>
<feature type="transmembrane region" description="Helical" evidence="7">
    <location>
        <begin position="137"/>
        <end position="156"/>
    </location>
</feature>
<dbReference type="RefSeq" id="WP_123120775.1">
    <property type="nucleotide sequence ID" value="NZ_RJJR01000008.1"/>
</dbReference>
<feature type="transmembrane region" description="Helical" evidence="7">
    <location>
        <begin position="293"/>
        <end position="316"/>
    </location>
</feature>
<keyword evidence="3" id="KW-0813">Transport</keyword>
<dbReference type="GO" id="GO:0012505">
    <property type="term" value="C:endomembrane system"/>
    <property type="evidence" value="ECO:0007669"/>
    <property type="project" value="UniProtKB-SubCell"/>
</dbReference>
<dbReference type="InterPro" id="IPR011701">
    <property type="entry name" value="MFS"/>
</dbReference>
<proteinExistence type="inferred from homology"/>
<comment type="similarity">
    <text evidence="2">Belongs to the major facilitator superfamily.</text>
</comment>
<dbReference type="PANTHER" id="PTHR23514">
    <property type="entry name" value="BYPASS OF STOP CODON PROTEIN 6"/>
    <property type="match status" value="1"/>
</dbReference>
<evidence type="ECO:0000256" key="1">
    <source>
        <dbReference type="ARBA" id="ARBA00004127"/>
    </source>
</evidence>
<dbReference type="PANTHER" id="PTHR23514:SF3">
    <property type="entry name" value="BYPASS OF STOP CODON PROTEIN 6"/>
    <property type="match status" value="1"/>
</dbReference>
<dbReference type="GO" id="GO:0022857">
    <property type="term" value="F:transmembrane transporter activity"/>
    <property type="evidence" value="ECO:0007669"/>
    <property type="project" value="InterPro"/>
</dbReference>
<feature type="transmembrane region" description="Helical" evidence="7">
    <location>
        <begin position="100"/>
        <end position="125"/>
    </location>
</feature>
<sequence length="431" mass="46311">MEKTIKPDKLFVASCLALLVTSLSFGIRAGTMNALMVQFHLDGKQMGLIAGTAFWGFPLAIIIGGMIVDIVGMKRLLILAFILHLAGIIFTVFSQGFLSLYISTLFIGIANGVVEAACNPLVTSIYPQNKTTKLNHFHFWFPAGIVIGTLISFGFANIGWGWQLQVATMLIPTFIYGYLFFKLDFPVTERVSSGVSTKEMYKAVLQPLYIFLFICMLGTAITELFTNQWVGVLLQNVTKSAILILALVAAVQAFARSVAGPVVHRISPAGLLLLSAIVSTIGIYLLGTLSGNAIFLGAIIFGFGVAYFWPTMLGFVSENIPKSGALGINLLGGAGMFAVSIYMFFMGGYYDNLIAAVLPAGANIDTYRSAAAGSTEAAAYAQAQLEAGPQVVMATNIIPLVLTFAFLFLYIYTRSRKKKGKSLTMPEVAGA</sequence>
<dbReference type="Gene3D" id="1.20.1250.20">
    <property type="entry name" value="MFS general substrate transporter like domains"/>
    <property type="match status" value="2"/>
</dbReference>
<keyword evidence="5 7" id="KW-1133">Transmembrane helix</keyword>
<feature type="transmembrane region" description="Helical" evidence="7">
    <location>
        <begin position="391"/>
        <end position="412"/>
    </location>
</feature>
<feature type="domain" description="Major facilitator superfamily (MFS) profile" evidence="8">
    <location>
        <begin position="10"/>
        <end position="417"/>
    </location>
</feature>
<dbReference type="Proteomes" id="UP000267223">
    <property type="component" value="Unassembled WGS sequence"/>
</dbReference>
<dbReference type="InterPro" id="IPR036259">
    <property type="entry name" value="MFS_trans_sf"/>
</dbReference>
<evidence type="ECO:0000256" key="6">
    <source>
        <dbReference type="ARBA" id="ARBA00023136"/>
    </source>
</evidence>
<evidence type="ECO:0000259" key="8">
    <source>
        <dbReference type="PROSITE" id="PS50850"/>
    </source>
</evidence>
<feature type="transmembrane region" description="Helical" evidence="7">
    <location>
        <begin position="162"/>
        <end position="181"/>
    </location>
</feature>
<evidence type="ECO:0000256" key="4">
    <source>
        <dbReference type="ARBA" id="ARBA00022692"/>
    </source>
</evidence>
<evidence type="ECO:0000256" key="7">
    <source>
        <dbReference type="SAM" id="Phobius"/>
    </source>
</evidence>
<evidence type="ECO:0000256" key="2">
    <source>
        <dbReference type="ARBA" id="ARBA00008335"/>
    </source>
</evidence>
<feature type="transmembrane region" description="Helical" evidence="7">
    <location>
        <begin position="201"/>
        <end position="221"/>
    </location>
</feature>
<evidence type="ECO:0000256" key="3">
    <source>
        <dbReference type="ARBA" id="ARBA00022448"/>
    </source>
</evidence>
<name>A0A3M9NEJ9_9BACT</name>
<evidence type="ECO:0000256" key="5">
    <source>
        <dbReference type="ARBA" id="ARBA00022989"/>
    </source>
</evidence>
<feature type="transmembrane region" description="Helical" evidence="7">
    <location>
        <begin position="45"/>
        <end position="64"/>
    </location>
</feature>
<reference evidence="9 10" key="1">
    <citation type="submission" date="2018-11" db="EMBL/GenBank/DDBJ databases">
        <title>Draft genome sequence of Ferruginibacter sp. BO-59.</title>
        <authorList>
            <person name="Im W.T."/>
        </authorList>
    </citation>
    <scope>NUCLEOTIDE SEQUENCE [LARGE SCALE GENOMIC DNA]</scope>
    <source>
        <strain evidence="9 10">BO-59</strain>
    </source>
</reference>
<dbReference type="InterPro" id="IPR051788">
    <property type="entry name" value="MFS_Transporter"/>
</dbReference>
<comment type="subcellular location">
    <subcellularLocation>
        <location evidence="1">Endomembrane system</location>
        <topology evidence="1">Multi-pass membrane protein</topology>
    </subcellularLocation>
</comment>
<dbReference type="AlphaFoldDB" id="A0A3M9NEJ9"/>